<gene>
    <name evidence="6" type="ORF">JYK02_33125</name>
</gene>
<proteinExistence type="predicted"/>
<dbReference type="InterPro" id="IPR055372">
    <property type="entry name" value="CBM96"/>
</dbReference>
<evidence type="ECO:0000256" key="4">
    <source>
        <dbReference type="SAM" id="MobiDB-lite"/>
    </source>
</evidence>
<accession>A0ABS3DM01</accession>
<name>A0ABS3DM01_9BACT</name>
<evidence type="ECO:0000256" key="2">
    <source>
        <dbReference type="ARBA" id="ARBA00022525"/>
    </source>
</evidence>
<evidence type="ECO:0000313" key="7">
    <source>
        <dbReference type="Proteomes" id="UP000664052"/>
    </source>
</evidence>
<dbReference type="PANTHER" id="PTHR35580">
    <property type="entry name" value="CELL SURFACE GLYCOPROTEIN (S-LAYER PROTEIN)-LIKE PROTEIN"/>
    <property type="match status" value="1"/>
</dbReference>
<keyword evidence="7" id="KW-1185">Reference proteome</keyword>
<dbReference type="Proteomes" id="UP000664052">
    <property type="component" value="Unassembled WGS sequence"/>
</dbReference>
<organism evidence="6 7">
    <name type="scientific">Corallococcus macrosporus</name>
    <dbReference type="NCBI Taxonomy" id="35"/>
    <lineage>
        <taxon>Bacteria</taxon>
        <taxon>Pseudomonadati</taxon>
        <taxon>Myxococcota</taxon>
        <taxon>Myxococcia</taxon>
        <taxon>Myxococcales</taxon>
        <taxon>Cystobacterineae</taxon>
        <taxon>Myxococcaceae</taxon>
        <taxon>Corallococcus</taxon>
    </lineage>
</organism>
<reference evidence="6 7" key="1">
    <citation type="submission" date="2021-02" db="EMBL/GenBank/DDBJ databases">
        <title>De Novo genome assembly of isolated myxobacteria.</title>
        <authorList>
            <person name="Stevens D.C."/>
        </authorList>
    </citation>
    <scope>NUCLEOTIDE SEQUENCE [LARGE SCALE GENOMIC DNA]</scope>
    <source>
        <strain evidence="6 7">ATCC 29039</strain>
    </source>
</reference>
<keyword evidence="3" id="KW-0732">Signal</keyword>
<evidence type="ECO:0000256" key="1">
    <source>
        <dbReference type="ARBA" id="ARBA00004613"/>
    </source>
</evidence>
<dbReference type="EMBL" id="JAFIMU010000011">
    <property type="protein sequence ID" value="MBN8232367.1"/>
    <property type="molecule type" value="Genomic_DNA"/>
</dbReference>
<comment type="caution">
    <text evidence="6">The sequence shown here is derived from an EMBL/GenBank/DDBJ whole genome shotgun (WGS) entry which is preliminary data.</text>
</comment>
<evidence type="ECO:0000259" key="5">
    <source>
        <dbReference type="Pfam" id="PF24517"/>
    </source>
</evidence>
<sequence length="657" mass="67353">MGWLSALVLCTHCGGVAEQDGPGEPRPSGTASVESQAVSCPSETVYDTVGTQDRGDAYVDAAQPTVNFGEADLLLTDGSPRLESYLKFEVTHDDPNIPIVGARLRLFAVDGSTDGPALYRADNEWTEGTLTWNTRPALLGAPLGDLGAVENNSVVEYDVSTVVRSAGDYSFALIPTGGNGVDFESSESTYYMGGASLELTRAITFCARQGTGGALQGVRRYGGPGEEVPRGVAAAQDGGWVVAGRYYNSGDFGGGPLEPFGYLVLAKYGADGSHQWSRTYAPYPGSISEVNVGGLTVTPLGNILVVGSYTGSPDFGTGALPATWGYTPGLFIAKFSPNGTPVWSKGFLAGTPQVGSNTKAPIQGLAVATDAAGSLVVTGTFSGQVNLGGGVLDAGASASGVSALFVARFSWEGDPLWSRVHAAGSTGSEGQALATDSTGAVLLAGVASPHATNTVLGVQGPRTPFVAKYSATGTPLWSRALNGGRGSMRGVVSRPGDAVAFAADFGGTFSFAGRSYSAAPEGSQDGRTDVVLGALSASGSDQWGRQLGGPDKDDVRRLAVDSQGRLTLAGYLGSQADLGGGLIGHPSYPTNYVARYAADGTHLWSRGLDIRLSLTMAGNGAGETLLVDQLDRTVQVDGTAYSPVDGSTDLLLLKLAP</sequence>
<dbReference type="NCBIfam" id="NF033679">
    <property type="entry name" value="DNRLRE_dom"/>
    <property type="match status" value="1"/>
</dbReference>
<evidence type="ECO:0000313" key="6">
    <source>
        <dbReference type="EMBL" id="MBN8232367.1"/>
    </source>
</evidence>
<dbReference type="InterPro" id="IPR052918">
    <property type="entry name" value="Motility_Chemotaxis_Reg"/>
</dbReference>
<evidence type="ECO:0000256" key="3">
    <source>
        <dbReference type="ARBA" id="ARBA00022729"/>
    </source>
</evidence>
<keyword evidence="2" id="KW-0964">Secreted</keyword>
<dbReference type="RefSeq" id="WP_207056914.1">
    <property type="nucleotide sequence ID" value="NZ_JAFIMU010000011.1"/>
</dbReference>
<dbReference type="Pfam" id="PF24517">
    <property type="entry name" value="CBM96"/>
    <property type="match status" value="1"/>
</dbReference>
<feature type="domain" description="Carbohydrate-binding module family 96" evidence="5">
    <location>
        <begin position="54"/>
        <end position="189"/>
    </location>
</feature>
<comment type="subcellular location">
    <subcellularLocation>
        <location evidence="1">Secreted</location>
    </subcellularLocation>
</comment>
<protein>
    <submittedName>
        <fullName evidence="6">DNRLRE domain-containing protein</fullName>
    </submittedName>
</protein>
<dbReference type="PANTHER" id="PTHR35580:SF1">
    <property type="entry name" value="PHYTASE-LIKE DOMAIN-CONTAINING PROTEIN"/>
    <property type="match status" value="1"/>
</dbReference>
<feature type="region of interest" description="Disordered" evidence="4">
    <location>
        <begin position="16"/>
        <end position="37"/>
    </location>
</feature>